<proteinExistence type="predicted"/>
<reference evidence="1" key="1">
    <citation type="submission" date="2023-03" db="EMBL/GenBank/DDBJ databases">
        <authorList>
            <person name="Shen W."/>
            <person name="Cai J."/>
        </authorList>
    </citation>
    <scope>NUCLEOTIDE SEQUENCE</scope>
    <source>
        <strain evidence="1">B646-2</strain>
    </source>
</reference>
<evidence type="ECO:0000313" key="1">
    <source>
        <dbReference type="EMBL" id="MDT2540500.1"/>
    </source>
</evidence>
<dbReference type="AlphaFoldDB" id="A0AAW8T073"/>
<dbReference type="Proteomes" id="UP001249240">
    <property type="component" value="Unassembled WGS sequence"/>
</dbReference>
<comment type="caution">
    <text evidence="1">The sequence shown here is derived from an EMBL/GenBank/DDBJ whole genome shotgun (WGS) entry which is preliminary data.</text>
</comment>
<accession>A0AAW8T073</accession>
<evidence type="ECO:0000313" key="2">
    <source>
        <dbReference type="Proteomes" id="UP001249240"/>
    </source>
</evidence>
<name>A0AAW8T073_9ENTE</name>
<dbReference type="RefSeq" id="WP_028020880.1">
    <property type="nucleotide sequence ID" value="NZ_CABLCA010000107.1"/>
</dbReference>
<organism evidence="1 2">
    <name type="scientific">Enterococcus raffinosus</name>
    <dbReference type="NCBI Taxonomy" id="71452"/>
    <lineage>
        <taxon>Bacteria</taxon>
        <taxon>Bacillati</taxon>
        <taxon>Bacillota</taxon>
        <taxon>Bacilli</taxon>
        <taxon>Lactobacillales</taxon>
        <taxon>Enterococcaceae</taxon>
        <taxon>Enterococcus</taxon>
    </lineage>
</organism>
<gene>
    <name evidence="1" type="ORF">P7D78_20550</name>
</gene>
<dbReference type="Pfam" id="PF10957">
    <property type="entry name" value="Spore_Cse60"/>
    <property type="match status" value="1"/>
</dbReference>
<sequence>MKRVKYFDEENPMKLEREINEFLSETNVSFVDIKFQSEKSSEGYGEEILHSVFLIYEEPAIGQ</sequence>
<dbReference type="InterPro" id="IPR020296">
    <property type="entry name" value="Spore_Cse60"/>
</dbReference>
<protein>
    <submittedName>
        <fullName evidence="1">Sporulation protein Cse60</fullName>
    </submittedName>
</protein>
<dbReference type="EMBL" id="JARPXM010000048">
    <property type="protein sequence ID" value="MDT2540500.1"/>
    <property type="molecule type" value="Genomic_DNA"/>
</dbReference>